<evidence type="ECO:0000313" key="8">
    <source>
        <dbReference type="Proteomes" id="UP000034774"/>
    </source>
</evidence>
<dbReference type="PROSITE" id="PS51383">
    <property type="entry name" value="YJEF_C_3"/>
    <property type="match status" value="1"/>
</dbReference>
<evidence type="ECO:0000256" key="2">
    <source>
        <dbReference type="ARBA" id="ARBA00022840"/>
    </source>
</evidence>
<dbReference type="Proteomes" id="UP000034774">
    <property type="component" value="Unassembled WGS sequence"/>
</dbReference>
<dbReference type="STRING" id="1618572.UT17_C0001G0081"/>
<evidence type="ECO:0000256" key="3">
    <source>
        <dbReference type="ARBA" id="ARBA00022857"/>
    </source>
</evidence>
<evidence type="ECO:0000256" key="5">
    <source>
        <dbReference type="ARBA" id="ARBA00023239"/>
    </source>
</evidence>
<dbReference type="Pfam" id="PF01256">
    <property type="entry name" value="Carb_kinase"/>
    <property type="match status" value="1"/>
</dbReference>
<dbReference type="InterPro" id="IPR000631">
    <property type="entry name" value="CARKD"/>
</dbReference>
<dbReference type="GO" id="GO:0110051">
    <property type="term" value="P:metabolite repair"/>
    <property type="evidence" value="ECO:0007669"/>
    <property type="project" value="TreeGrafter"/>
</dbReference>
<reference evidence="7 8" key="1">
    <citation type="journal article" date="2015" name="Nature">
        <title>rRNA introns, odd ribosomes, and small enigmatic genomes across a large radiation of phyla.</title>
        <authorList>
            <person name="Brown C.T."/>
            <person name="Hug L.A."/>
            <person name="Thomas B.C."/>
            <person name="Sharon I."/>
            <person name="Castelle C.J."/>
            <person name="Singh A."/>
            <person name="Wilkins M.J."/>
            <person name="Williams K.H."/>
            <person name="Banfield J.F."/>
        </authorList>
    </citation>
    <scope>NUCLEOTIDE SEQUENCE [LARGE SCALE GENOMIC DNA]</scope>
</reference>
<sequence>MEREIQFDPAETKKLFSPEDGTKNGQITIIGGSELFHGAPLLSLTVASKIVDMVYFSSPDPSVGEVANAAKSKLFSFIWVPWEDVGKCIEVSGGNAGMAKGGTGDTLAGLVVALFAKNEASLAASCASYITKTAGDELYGKVRTNFNADDLAAKVPEVLGRLQR</sequence>
<keyword evidence="5" id="KW-0456">Lyase</keyword>
<dbReference type="PANTHER" id="PTHR12592">
    <property type="entry name" value="ATP-DEPENDENT (S)-NAD(P)H-HYDRATE DEHYDRATASE FAMILY MEMBER"/>
    <property type="match status" value="1"/>
</dbReference>
<evidence type="ECO:0000313" key="7">
    <source>
        <dbReference type="EMBL" id="KKQ92702.1"/>
    </source>
</evidence>
<dbReference type="SUPFAM" id="SSF53613">
    <property type="entry name" value="Ribokinase-like"/>
    <property type="match status" value="1"/>
</dbReference>
<comment type="caution">
    <text evidence="7">The sequence shown here is derived from an EMBL/GenBank/DDBJ whole genome shotgun (WGS) entry which is preliminary data.</text>
</comment>
<feature type="domain" description="YjeF C-terminal" evidence="6">
    <location>
        <begin position="86"/>
        <end position="162"/>
    </location>
</feature>
<keyword evidence="1" id="KW-0547">Nucleotide-binding</keyword>
<dbReference type="GO" id="GO:0016836">
    <property type="term" value="F:hydro-lyase activity"/>
    <property type="evidence" value="ECO:0007669"/>
    <property type="project" value="InterPro"/>
</dbReference>
<evidence type="ECO:0000256" key="1">
    <source>
        <dbReference type="ARBA" id="ARBA00022741"/>
    </source>
</evidence>
<keyword evidence="4" id="KW-0520">NAD</keyword>
<proteinExistence type="predicted"/>
<keyword evidence="2" id="KW-0067">ATP-binding</keyword>
<name>A0A0G0LNR3_9BACT</name>
<keyword evidence="3" id="KW-0521">NADP</keyword>
<evidence type="ECO:0000256" key="4">
    <source>
        <dbReference type="ARBA" id="ARBA00023027"/>
    </source>
</evidence>
<dbReference type="Gene3D" id="3.40.1190.20">
    <property type="match status" value="2"/>
</dbReference>
<protein>
    <submittedName>
        <fullName evidence="7">Bifunctional NAD(P)H-hydrate repair enzyme Nnr</fullName>
    </submittedName>
</protein>
<dbReference type="AlphaFoldDB" id="A0A0G0LNR3"/>
<accession>A0A0G0LNR3</accession>
<dbReference type="PANTHER" id="PTHR12592:SF0">
    <property type="entry name" value="ATP-DEPENDENT (S)-NAD(P)H-HYDRATE DEHYDRATASE"/>
    <property type="match status" value="1"/>
</dbReference>
<evidence type="ECO:0000259" key="6">
    <source>
        <dbReference type="PROSITE" id="PS51383"/>
    </source>
</evidence>
<dbReference type="InterPro" id="IPR029056">
    <property type="entry name" value="Ribokinase-like"/>
</dbReference>
<dbReference type="EMBL" id="LBVU01000001">
    <property type="protein sequence ID" value="KKQ92702.1"/>
    <property type="molecule type" value="Genomic_DNA"/>
</dbReference>
<organism evidence="7 8">
    <name type="scientific">Candidatus Woesebacteria bacterium GW2011_GWB1_39_10</name>
    <dbReference type="NCBI Taxonomy" id="1618572"/>
    <lineage>
        <taxon>Bacteria</taxon>
        <taxon>Candidatus Woeseibacteriota</taxon>
    </lineage>
</organism>
<dbReference type="InterPro" id="IPR017953">
    <property type="entry name" value="Carbohydrate_kinase_pred_CS"/>
</dbReference>
<dbReference type="PROSITE" id="PS01050">
    <property type="entry name" value="YJEF_C_2"/>
    <property type="match status" value="1"/>
</dbReference>
<dbReference type="GO" id="GO:0005524">
    <property type="term" value="F:ATP binding"/>
    <property type="evidence" value="ECO:0007669"/>
    <property type="project" value="UniProtKB-KW"/>
</dbReference>
<gene>
    <name evidence="7" type="ORF">UT17_C0001G0081</name>
</gene>